<dbReference type="PROSITE" id="PS50929">
    <property type="entry name" value="ABC_TM1F"/>
    <property type="match status" value="1"/>
</dbReference>
<accession>A0A1H1XL08</accession>
<dbReference type="GO" id="GO:0140359">
    <property type="term" value="F:ABC-type transporter activity"/>
    <property type="evidence" value="ECO:0007669"/>
    <property type="project" value="InterPro"/>
</dbReference>
<keyword evidence="4 6" id="KW-1133">Transmembrane helix</keyword>
<dbReference type="InterPro" id="IPR011527">
    <property type="entry name" value="ABC1_TM_dom"/>
</dbReference>
<evidence type="ECO:0000256" key="4">
    <source>
        <dbReference type="ARBA" id="ARBA00022989"/>
    </source>
</evidence>
<feature type="transmembrane region" description="Helical" evidence="6">
    <location>
        <begin position="189"/>
        <end position="211"/>
    </location>
</feature>
<dbReference type="SUPFAM" id="SSF90123">
    <property type="entry name" value="ABC transporter transmembrane region"/>
    <property type="match status" value="1"/>
</dbReference>
<keyword evidence="8" id="KW-0067">ATP-binding</keyword>
<dbReference type="Proteomes" id="UP000243359">
    <property type="component" value="Chromosome I"/>
</dbReference>
<dbReference type="InterPro" id="IPR027417">
    <property type="entry name" value="P-loop_NTPase"/>
</dbReference>
<name>A0A1H1XL08_9PSED</name>
<dbReference type="PANTHER" id="PTHR11384:SF59">
    <property type="entry name" value="LYSOSOMAL COBALAMIN TRANSPORTER ABCD4"/>
    <property type="match status" value="1"/>
</dbReference>
<dbReference type="RefSeq" id="WP_090350813.1">
    <property type="nucleotide sequence ID" value="NZ_LT629751.1"/>
</dbReference>
<evidence type="ECO:0000256" key="6">
    <source>
        <dbReference type="SAM" id="Phobius"/>
    </source>
</evidence>
<feature type="transmembrane region" description="Helical" evidence="6">
    <location>
        <begin position="78"/>
        <end position="98"/>
    </location>
</feature>
<reference evidence="9" key="1">
    <citation type="submission" date="2016-10" db="EMBL/GenBank/DDBJ databases">
        <authorList>
            <person name="Varghese N."/>
            <person name="Submissions S."/>
        </authorList>
    </citation>
    <scope>NUCLEOTIDE SEQUENCE [LARGE SCALE GENOMIC DNA]</scope>
    <source>
        <strain evidence="9">KCTC 32247</strain>
    </source>
</reference>
<dbReference type="Gene3D" id="3.40.50.300">
    <property type="entry name" value="P-loop containing nucleotide triphosphate hydrolases"/>
    <property type="match status" value="1"/>
</dbReference>
<dbReference type="InterPro" id="IPR036640">
    <property type="entry name" value="ABC1_TM_sf"/>
</dbReference>
<keyword evidence="5 6" id="KW-0472">Membrane</keyword>
<dbReference type="GO" id="GO:0005886">
    <property type="term" value="C:plasma membrane"/>
    <property type="evidence" value="ECO:0007669"/>
    <property type="project" value="UniProtKB-SubCell"/>
</dbReference>
<organism evidence="8 9">
    <name type="scientific">Pseudomonas oryzae</name>
    <dbReference type="NCBI Taxonomy" id="1392877"/>
    <lineage>
        <taxon>Bacteria</taxon>
        <taxon>Pseudomonadati</taxon>
        <taxon>Pseudomonadota</taxon>
        <taxon>Gammaproteobacteria</taxon>
        <taxon>Pseudomonadales</taxon>
        <taxon>Pseudomonadaceae</taxon>
        <taxon>Pseudomonas</taxon>
    </lineage>
</organism>
<gene>
    <name evidence="8" type="ORF">SAMN05216221_3466</name>
</gene>
<sequence>MAPGPSQLSTIAWLSGQLWPVICAYWRSGHKWRVRGAVLLLILLTEAQVGLAIWLSYWNRELFDALEARSLSALLLQVSTFVVIFVLTMLVTAVHLHVKRWLQLDWRRWLTRRLLNQWLPHAHHYQLQFTSGEHDNPDGRIAEDIRIATETAVGLALSLLYSLLILGSFIDILLSVSGSAQLPGSDLVVPGYLVLLAFLYAGAGTAFGLLLGRPLVNATNRLQAMEANLRFGLARARENAESIALMHGEGIEQQQAARLFADVGRGWNRQTLGYLGIVAFSTGYGTLLPVFPLLAAAPQYIAGTMTLGILMQAAQAFQRLTSALSWPIDNLGELARCRASADRVASLYHDLRELEELASAPVEHRIDRHPGSGDELVLRDLSLAGPDGRVLVEHLDEVFRRGERVLIDGDASAASSLFKAVAGLWPWGSGEILLPANEDIMFLPQRPFLPDGSLQAVLNYPHPPGHFPVAALEHALHCAGLDWLAPRLNDSDRWDTVLPLRAQQRLGIARLLLQRPAWVFIEEGTDAFDPRTEDCMTGILQRELLDSTLLTVSLHGSLERYFTRRLSLARVPEERYLACAEQAPVPCALRKA</sequence>
<dbReference type="PANTHER" id="PTHR11384">
    <property type="entry name" value="ATP-BINDING CASSETTE, SUB-FAMILY D MEMBER"/>
    <property type="match status" value="1"/>
</dbReference>
<protein>
    <submittedName>
        <fullName evidence="8">Putative ATP-binding cassette transporter</fullName>
    </submittedName>
</protein>
<keyword evidence="8" id="KW-0547">Nucleotide-binding</keyword>
<evidence type="ECO:0000259" key="7">
    <source>
        <dbReference type="PROSITE" id="PS50929"/>
    </source>
</evidence>
<dbReference type="SUPFAM" id="SSF52540">
    <property type="entry name" value="P-loop containing nucleoside triphosphate hydrolases"/>
    <property type="match status" value="1"/>
</dbReference>
<dbReference type="InterPro" id="IPR050835">
    <property type="entry name" value="ABC_transporter_sub-D"/>
</dbReference>
<dbReference type="OrthoDB" id="9810134at2"/>
<proteinExistence type="predicted"/>
<evidence type="ECO:0000256" key="3">
    <source>
        <dbReference type="ARBA" id="ARBA00022692"/>
    </source>
</evidence>
<evidence type="ECO:0000313" key="9">
    <source>
        <dbReference type="Proteomes" id="UP000243359"/>
    </source>
</evidence>
<feature type="domain" description="ABC transmembrane type-1" evidence="7">
    <location>
        <begin position="47"/>
        <end position="336"/>
    </location>
</feature>
<keyword evidence="9" id="KW-1185">Reference proteome</keyword>
<keyword evidence="2" id="KW-0813">Transport</keyword>
<keyword evidence="3 6" id="KW-0812">Transmembrane</keyword>
<dbReference type="AlphaFoldDB" id="A0A1H1XL08"/>
<feature type="transmembrane region" description="Helical" evidence="6">
    <location>
        <begin position="155"/>
        <end position="177"/>
    </location>
</feature>
<feature type="transmembrane region" description="Helical" evidence="6">
    <location>
        <begin position="6"/>
        <end position="26"/>
    </location>
</feature>
<evidence type="ECO:0000256" key="5">
    <source>
        <dbReference type="ARBA" id="ARBA00023136"/>
    </source>
</evidence>
<dbReference type="GO" id="GO:0005524">
    <property type="term" value="F:ATP binding"/>
    <property type="evidence" value="ECO:0007669"/>
    <property type="project" value="UniProtKB-KW"/>
</dbReference>
<evidence type="ECO:0000313" key="8">
    <source>
        <dbReference type="EMBL" id="SDT09853.1"/>
    </source>
</evidence>
<feature type="transmembrane region" description="Helical" evidence="6">
    <location>
        <begin position="272"/>
        <end position="294"/>
    </location>
</feature>
<dbReference type="EMBL" id="LT629751">
    <property type="protein sequence ID" value="SDT09853.1"/>
    <property type="molecule type" value="Genomic_DNA"/>
</dbReference>
<dbReference type="STRING" id="1392877.SAMN05216221_3466"/>
<feature type="transmembrane region" description="Helical" evidence="6">
    <location>
        <begin position="38"/>
        <end position="58"/>
    </location>
</feature>
<evidence type="ECO:0000256" key="2">
    <source>
        <dbReference type="ARBA" id="ARBA00022448"/>
    </source>
</evidence>
<evidence type="ECO:0000256" key="1">
    <source>
        <dbReference type="ARBA" id="ARBA00004651"/>
    </source>
</evidence>
<dbReference type="Pfam" id="PF06472">
    <property type="entry name" value="ABC_membrane_2"/>
    <property type="match status" value="1"/>
</dbReference>
<dbReference type="Gene3D" id="1.20.1560.10">
    <property type="entry name" value="ABC transporter type 1, transmembrane domain"/>
    <property type="match status" value="1"/>
</dbReference>
<comment type="subcellular location">
    <subcellularLocation>
        <location evidence="1">Cell membrane</location>
        <topology evidence="1">Multi-pass membrane protein</topology>
    </subcellularLocation>
</comment>